<accession>A0A3D9HWR4</accession>
<reference evidence="2 3" key="1">
    <citation type="submission" date="2018-07" db="EMBL/GenBank/DDBJ databases">
        <title>Genomic Encyclopedia of Type Strains, Phase III (KMG-III): the genomes of soil and plant-associated and newly described type strains.</title>
        <authorList>
            <person name="Whitman W."/>
        </authorList>
    </citation>
    <scope>NUCLEOTIDE SEQUENCE [LARGE SCALE GENOMIC DNA]</scope>
    <source>
        <strain evidence="2 3">CECT 8488</strain>
    </source>
</reference>
<evidence type="ECO:0000256" key="1">
    <source>
        <dbReference type="SAM" id="SignalP"/>
    </source>
</evidence>
<dbReference type="RefSeq" id="WP_115935043.1">
    <property type="nucleotide sequence ID" value="NZ_QRDW01000001.1"/>
</dbReference>
<feature type="chain" id="PRO_5017817780" evidence="1">
    <location>
        <begin position="23"/>
        <end position="146"/>
    </location>
</feature>
<keyword evidence="3" id="KW-1185">Reference proteome</keyword>
<evidence type="ECO:0000313" key="3">
    <source>
        <dbReference type="Proteomes" id="UP000256845"/>
    </source>
</evidence>
<proteinExistence type="predicted"/>
<evidence type="ECO:0000313" key="2">
    <source>
        <dbReference type="EMBL" id="RED53944.1"/>
    </source>
</evidence>
<dbReference type="EMBL" id="QRDW01000001">
    <property type="protein sequence ID" value="RED53944.1"/>
    <property type="molecule type" value="Genomic_DNA"/>
</dbReference>
<comment type="caution">
    <text evidence="2">The sequence shown here is derived from an EMBL/GenBank/DDBJ whole genome shotgun (WGS) entry which is preliminary data.</text>
</comment>
<dbReference type="OrthoDB" id="7305318at2"/>
<gene>
    <name evidence="2" type="ORF">DFP90_101743</name>
</gene>
<dbReference type="Proteomes" id="UP000256845">
    <property type="component" value="Unassembled WGS sequence"/>
</dbReference>
<keyword evidence="1" id="KW-0732">Signal</keyword>
<sequence>MKRALFLVTAATILIGAASGFAQSNRKDWIPLGGLGKALYPSETRKPQFRRGGKRIEFFVAQGQLPNILSQNLSTACAHGRFNQRKDKRYYVIVNLDDGRKKRFGYADSTGFNLHDPDRRVGLNQVYLFDFDNTSECRVYAVESNL</sequence>
<organism evidence="2 3">
    <name type="scientific">Aestuariispira insulae</name>
    <dbReference type="NCBI Taxonomy" id="1461337"/>
    <lineage>
        <taxon>Bacteria</taxon>
        <taxon>Pseudomonadati</taxon>
        <taxon>Pseudomonadota</taxon>
        <taxon>Alphaproteobacteria</taxon>
        <taxon>Rhodospirillales</taxon>
        <taxon>Kiloniellaceae</taxon>
        <taxon>Aestuariispira</taxon>
    </lineage>
</organism>
<dbReference type="AlphaFoldDB" id="A0A3D9HWR4"/>
<name>A0A3D9HWR4_9PROT</name>
<feature type="signal peptide" evidence="1">
    <location>
        <begin position="1"/>
        <end position="22"/>
    </location>
</feature>
<protein>
    <submittedName>
        <fullName evidence="2">Uncharacterized protein</fullName>
    </submittedName>
</protein>